<gene>
    <name evidence="1" type="ORF">Cva_00383</name>
</gene>
<sequence>MKQLQKNMFNIVLYSSIFIGGYQNASAIHPLAERVVEIINKDGQSALCKKGGIFRERVGLTIGKNCDNHDFAEFAVTACGRNRDFDQSECYNIIAKNIGGAGILGAPSAVEQSIKVKHANTYAMVCTTKRENLEGILKAIADRSCSASTVPALTMAQKQQLKSIIQKDLQTVEAIKLWVSVKPISERGKLTIGAQKGNAIKAPAPTNPSQIKTLLQTADDLSKSLRKLNAALDTSQAPSMTSSNITKLNDFSTQITETTSSEDMMKKLTAMEDFLNAMD</sequence>
<accession>A0A0K8MCY1</accession>
<organism evidence="1 2">
    <name type="scientific">Caedimonas varicaedens</name>
    <dbReference type="NCBI Taxonomy" id="1629334"/>
    <lineage>
        <taxon>Bacteria</taxon>
        <taxon>Pseudomonadati</taxon>
        <taxon>Pseudomonadota</taxon>
        <taxon>Alphaproteobacteria</taxon>
        <taxon>Holosporales</taxon>
        <taxon>Caedimonadaceae</taxon>
        <taxon>Caedimonas</taxon>
    </lineage>
</organism>
<protein>
    <submittedName>
        <fullName evidence="1">Uncharacterized protein</fullName>
    </submittedName>
</protein>
<evidence type="ECO:0000313" key="1">
    <source>
        <dbReference type="EMBL" id="GAO97744.1"/>
    </source>
</evidence>
<dbReference type="AlphaFoldDB" id="A0A0K8MCY1"/>
<reference evidence="1 2" key="1">
    <citation type="submission" date="2015-03" db="EMBL/GenBank/DDBJ databases">
        <title>Caedibacter varicaedens, whole genome shotgun sequence.</title>
        <authorList>
            <person name="Suzuki H."/>
            <person name="Dapper A.L."/>
            <person name="Gibson A.K."/>
            <person name="Jackson C."/>
            <person name="Lee H."/>
            <person name="Pejaver V.R."/>
            <person name="Doak T."/>
            <person name="Lynch M."/>
        </authorList>
    </citation>
    <scope>NUCLEOTIDE SEQUENCE [LARGE SCALE GENOMIC DNA]</scope>
</reference>
<dbReference type="STRING" id="1629334.Cva_00383"/>
<dbReference type="Proteomes" id="UP000036771">
    <property type="component" value="Unassembled WGS sequence"/>
</dbReference>
<keyword evidence="2" id="KW-1185">Reference proteome</keyword>
<proteinExistence type="predicted"/>
<evidence type="ECO:0000313" key="2">
    <source>
        <dbReference type="Proteomes" id="UP000036771"/>
    </source>
</evidence>
<dbReference type="EMBL" id="BBVC01000016">
    <property type="protein sequence ID" value="GAO97744.1"/>
    <property type="molecule type" value="Genomic_DNA"/>
</dbReference>
<comment type="caution">
    <text evidence="1">The sequence shown here is derived from an EMBL/GenBank/DDBJ whole genome shotgun (WGS) entry which is preliminary data.</text>
</comment>
<name>A0A0K8MCY1_9PROT</name>